<protein>
    <submittedName>
        <fullName evidence="1">Uncharacterized protein</fullName>
    </submittedName>
</protein>
<dbReference type="EMBL" id="QPJK01000011">
    <property type="protein sequence ID" value="RCW66178.1"/>
    <property type="molecule type" value="Genomic_DNA"/>
</dbReference>
<name>A0A368XGN1_9BURK</name>
<dbReference type="AlphaFoldDB" id="A0A368XGN1"/>
<sequence length="86" mass="9461">MKAVKQASHWIASRPEADGSIVVADLIIALESKQPFEVHRLSGLDDEHFALTLGILEDWRSVKRQAGKSKLLDLALQLRALKATTG</sequence>
<gene>
    <name evidence="1" type="ORF">DES41_111136</name>
</gene>
<evidence type="ECO:0000313" key="2">
    <source>
        <dbReference type="Proteomes" id="UP000252884"/>
    </source>
</evidence>
<evidence type="ECO:0000313" key="1">
    <source>
        <dbReference type="EMBL" id="RCW66178.1"/>
    </source>
</evidence>
<dbReference type="OrthoDB" id="8857527at2"/>
<proteinExistence type="predicted"/>
<comment type="caution">
    <text evidence="1">The sequence shown here is derived from an EMBL/GenBank/DDBJ whole genome shotgun (WGS) entry which is preliminary data.</text>
</comment>
<organism evidence="1 2">
    <name type="scientific">Pseudorhodoferax soli</name>
    <dbReference type="NCBI Taxonomy" id="545864"/>
    <lineage>
        <taxon>Bacteria</taxon>
        <taxon>Pseudomonadati</taxon>
        <taxon>Pseudomonadota</taxon>
        <taxon>Betaproteobacteria</taxon>
        <taxon>Burkholderiales</taxon>
        <taxon>Comamonadaceae</taxon>
    </lineage>
</organism>
<keyword evidence="2" id="KW-1185">Reference proteome</keyword>
<dbReference type="Proteomes" id="UP000252884">
    <property type="component" value="Unassembled WGS sequence"/>
</dbReference>
<dbReference type="RefSeq" id="WP_114471541.1">
    <property type="nucleotide sequence ID" value="NZ_QPJK01000011.1"/>
</dbReference>
<accession>A0A368XGN1</accession>
<reference evidence="1 2" key="1">
    <citation type="submission" date="2018-07" db="EMBL/GenBank/DDBJ databases">
        <title>Genomic Encyclopedia of Type Strains, Phase IV (KMG-IV): sequencing the most valuable type-strain genomes for metagenomic binning, comparative biology and taxonomic classification.</title>
        <authorList>
            <person name="Goeker M."/>
        </authorList>
    </citation>
    <scope>NUCLEOTIDE SEQUENCE [LARGE SCALE GENOMIC DNA]</scope>
    <source>
        <strain evidence="1 2">DSM 21634</strain>
    </source>
</reference>